<accession>A0A8X6EYF2</accession>
<evidence type="ECO:0000313" key="3">
    <source>
        <dbReference type="Proteomes" id="UP000887116"/>
    </source>
</evidence>
<feature type="domain" description="Nose resistant-to-fluoxetine protein N-terminal" evidence="1">
    <location>
        <begin position="9"/>
        <end position="87"/>
    </location>
</feature>
<keyword evidence="3" id="KW-1185">Reference proteome</keyword>
<dbReference type="InterPro" id="IPR006621">
    <property type="entry name" value="Nose-resist-to-fluoxetine_N"/>
</dbReference>
<organism evidence="2 3">
    <name type="scientific">Trichonephila clavata</name>
    <name type="common">Joro spider</name>
    <name type="synonym">Nephila clavata</name>
    <dbReference type="NCBI Taxonomy" id="2740835"/>
    <lineage>
        <taxon>Eukaryota</taxon>
        <taxon>Metazoa</taxon>
        <taxon>Ecdysozoa</taxon>
        <taxon>Arthropoda</taxon>
        <taxon>Chelicerata</taxon>
        <taxon>Arachnida</taxon>
        <taxon>Araneae</taxon>
        <taxon>Araneomorphae</taxon>
        <taxon>Entelegynae</taxon>
        <taxon>Araneoidea</taxon>
        <taxon>Nephilidae</taxon>
        <taxon>Trichonephila</taxon>
    </lineage>
</organism>
<protein>
    <submittedName>
        <fullName evidence="2">NRF domain-containing protein</fullName>
    </submittedName>
</protein>
<comment type="caution">
    <text evidence="2">The sequence shown here is derived from an EMBL/GenBank/DDBJ whole genome shotgun (WGS) entry which is preliminary data.</text>
</comment>
<reference evidence="2" key="1">
    <citation type="submission" date="2020-07" db="EMBL/GenBank/DDBJ databases">
        <title>Multicomponent nature underlies the extraordinary mechanical properties of spider dragline silk.</title>
        <authorList>
            <person name="Kono N."/>
            <person name="Nakamura H."/>
            <person name="Mori M."/>
            <person name="Yoshida Y."/>
            <person name="Ohtoshi R."/>
            <person name="Malay A.D."/>
            <person name="Moran D.A.P."/>
            <person name="Tomita M."/>
            <person name="Numata K."/>
            <person name="Arakawa K."/>
        </authorList>
    </citation>
    <scope>NUCLEOTIDE SEQUENCE</scope>
</reference>
<dbReference type="AlphaFoldDB" id="A0A8X6EYF2"/>
<dbReference type="EMBL" id="BMAO01029965">
    <property type="protein sequence ID" value="GFQ64792.1"/>
    <property type="molecule type" value="Genomic_DNA"/>
</dbReference>
<sequence length="90" mass="10364">MSDAKKKIPAQQYFRGKYCTVEIKPPLPPKPQYYTMYQPVSILANFSNGDDNVIRQAARQAHAFYFLTYRMDICVPSTCTQDDVNSMAQF</sequence>
<dbReference type="Proteomes" id="UP000887116">
    <property type="component" value="Unassembled WGS sequence"/>
</dbReference>
<evidence type="ECO:0000313" key="2">
    <source>
        <dbReference type="EMBL" id="GFQ64792.1"/>
    </source>
</evidence>
<evidence type="ECO:0000259" key="1">
    <source>
        <dbReference type="Pfam" id="PF20146"/>
    </source>
</evidence>
<gene>
    <name evidence="2" type="primary">AVEN_112286_1</name>
    <name evidence="2" type="ORF">TNCT_570611</name>
</gene>
<dbReference type="OrthoDB" id="6437071at2759"/>
<proteinExistence type="predicted"/>
<feature type="non-terminal residue" evidence="2">
    <location>
        <position position="1"/>
    </location>
</feature>
<dbReference type="Pfam" id="PF20146">
    <property type="entry name" value="NRF"/>
    <property type="match status" value="1"/>
</dbReference>
<name>A0A8X6EYF2_TRICU</name>